<evidence type="ECO:0000256" key="8">
    <source>
        <dbReference type="SAM" id="Phobius"/>
    </source>
</evidence>
<sequence length="342" mass="37243">MTDSLIQAYLPLFLWTGLGVVLLRFLPESLPRVLGRSLYWVGVPLEILALARQTHFSRQVGLAPIVTIAGLIVVWGLAWLSLQAVRQLPFPLSSAEKPKAEKPKAEKSETLQEPDAAPIAEIDPWHDRARRGSFILTSIFGNTGFVGLAIAPAFVDSAYASWLVLYSVTQNVVGTYGIGVFLSSYYGRSLQKSHWWTQIRDVLTVPSLWAFAIGSSTRSVVLPEAIEFGLEASVWVVIPAALLLMGMRLSQLRGWSSLRLAIVPALLKVVVSPVLIGLLTPFIGLGGDARLALVLMSGMPSAFAGLILAEEYQLDRELIASSIVLSTAMLLLTIPLWLVLFA</sequence>
<reference evidence="9" key="2">
    <citation type="journal article" date="2022" name="Microbiol. Resour. Announc.">
        <title>Metagenome Sequencing to Explore Phylogenomics of Terrestrial Cyanobacteria.</title>
        <authorList>
            <person name="Ward R.D."/>
            <person name="Stajich J.E."/>
            <person name="Johansen J.R."/>
            <person name="Huntemann M."/>
            <person name="Clum A."/>
            <person name="Foster B."/>
            <person name="Foster B."/>
            <person name="Roux S."/>
            <person name="Palaniappan K."/>
            <person name="Varghese N."/>
            <person name="Mukherjee S."/>
            <person name="Reddy T.B.K."/>
            <person name="Daum C."/>
            <person name="Copeland A."/>
            <person name="Chen I.A."/>
            <person name="Ivanova N.N."/>
            <person name="Kyrpides N.C."/>
            <person name="Shapiro N."/>
            <person name="Eloe-Fadrosh E.A."/>
            <person name="Pietrasiak N."/>
        </authorList>
    </citation>
    <scope>NUCLEOTIDE SEQUENCE</scope>
    <source>
        <strain evidence="9">UHER 2000/2452</strain>
    </source>
</reference>
<organism evidence="9 10">
    <name type="scientific">Drouetiella hepatica Uher 2000/2452</name>
    <dbReference type="NCBI Taxonomy" id="904376"/>
    <lineage>
        <taxon>Bacteria</taxon>
        <taxon>Bacillati</taxon>
        <taxon>Cyanobacteriota</taxon>
        <taxon>Cyanophyceae</taxon>
        <taxon>Oculatellales</taxon>
        <taxon>Oculatellaceae</taxon>
        <taxon>Drouetiella</taxon>
    </lineage>
</organism>
<evidence type="ECO:0000256" key="5">
    <source>
        <dbReference type="ARBA" id="ARBA00022692"/>
    </source>
</evidence>
<reference evidence="9" key="1">
    <citation type="submission" date="2021-05" db="EMBL/GenBank/DDBJ databases">
        <authorList>
            <person name="Pietrasiak N."/>
            <person name="Ward R."/>
            <person name="Stajich J.E."/>
            <person name="Kurbessoian T."/>
        </authorList>
    </citation>
    <scope>NUCLEOTIDE SEQUENCE</scope>
    <source>
        <strain evidence="9">UHER 2000/2452</strain>
    </source>
</reference>
<dbReference type="AlphaFoldDB" id="A0A951QIH5"/>
<evidence type="ECO:0000256" key="6">
    <source>
        <dbReference type="ARBA" id="ARBA00022989"/>
    </source>
</evidence>
<feature type="transmembrane region" description="Helical" evidence="8">
    <location>
        <begin position="6"/>
        <end position="26"/>
    </location>
</feature>
<evidence type="ECO:0000313" key="10">
    <source>
        <dbReference type="Proteomes" id="UP000757435"/>
    </source>
</evidence>
<comment type="caution">
    <text evidence="9">The sequence shown here is derived from an EMBL/GenBank/DDBJ whole genome shotgun (WGS) entry which is preliminary data.</text>
</comment>
<evidence type="ECO:0000313" key="9">
    <source>
        <dbReference type="EMBL" id="MBW4662370.1"/>
    </source>
</evidence>
<feature type="transmembrane region" description="Helical" evidence="8">
    <location>
        <begin position="62"/>
        <end position="82"/>
    </location>
</feature>
<dbReference type="PANTHER" id="PTHR36838">
    <property type="entry name" value="AUXIN EFFLUX CARRIER FAMILY PROTEIN"/>
    <property type="match status" value="1"/>
</dbReference>
<dbReference type="InterPro" id="IPR004776">
    <property type="entry name" value="Mem_transp_PIN-like"/>
</dbReference>
<feature type="transmembrane region" description="Helical" evidence="8">
    <location>
        <begin position="318"/>
        <end position="340"/>
    </location>
</feature>
<evidence type="ECO:0000256" key="3">
    <source>
        <dbReference type="ARBA" id="ARBA00022448"/>
    </source>
</evidence>
<keyword evidence="3" id="KW-0813">Transport</keyword>
<evidence type="ECO:0000256" key="7">
    <source>
        <dbReference type="ARBA" id="ARBA00023136"/>
    </source>
</evidence>
<feature type="transmembrane region" description="Helical" evidence="8">
    <location>
        <begin position="289"/>
        <end position="309"/>
    </location>
</feature>
<keyword evidence="6 8" id="KW-1133">Transmembrane helix</keyword>
<dbReference type="GO" id="GO:0055085">
    <property type="term" value="P:transmembrane transport"/>
    <property type="evidence" value="ECO:0007669"/>
    <property type="project" value="InterPro"/>
</dbReference>
<keyword evidence="5 8" id="KW-0812">Transmembrane</keyword>
<comment type="subcellular location">
    <subcellularLocation>
        <location evidence="1">Cell membrane</location>
        <topology evidence="1">Multi-pass membrane protein</topology>
    </subcellularLocation>
</comment>
<protein>
    <submittedName>
        <fullName evidence="9">AEC family transporter</fullName>
    </submittedName>
</protein>
<evidence type="ECO:0000256" key="2">
    <source>
        <dbReference type="ARBA" id="ARBA00010145"/>
    </source>
</evidence>
<keyword evidence="4" id="KW-1003">Cell membrane</keyword>
<feature type="transmembrane region" description="Helical" evidence="8">
    <location>
        <begin position="258"/>
        <end position="283"/>
    </location>
</feature>
<feature type="transmembrane region" description="Helical" evidence="8">
    <location>
        <begin position="134"/>
        <end position="155"/>
    </location>
</feature>
<proteinExistence type="inferred from homology"/>
<name>A0A951QIH5_9CYAN</name>
<feature type="transmembrane region" description="Helical" evidence="8">
    <location>
        <begin position="38"/>
        <end position="56"/>
    </location>
</feature>
<feature type="transmembrane region" description="Helical" evidence="8">
    <location>
        <begin position="228"/>
        <end position="246"/>
    </location>
</feature>
<evidence type="ECO:0000256" key="4">
    <source>
        <dbReference type="ARBA" id="ARBA00022475"/>
    </source>
</evidence>
<feature type="transmembrane region" description="Helical" evidence="8">
    <location>
        <begin position="161"/>
        <end position="182"/>
    </location>
</feature>
<dbReference type="PANTHER" id="PTHR36838:SF1">
    <property type="entry name" value="SLR1864 PROTEIN"/>
    <property type="match status" value="1"/>
</dbReference>
<dbReference type="EMBL" id="JAHHHD010000071">
    <property type="protein sequence ID" value="MBW4662370.1"/>
    <property type="molecule type" value="Genomic_DNA"/>
</dbReference>
<dbReference type="Proteomes" id="UP000757435">
    <property type="component" value="Unassembled WGS sequence"/>
</dbReference>
<dbReference type="Gene3D" id="1.20.1530.20">
    <property type="match status" value="1"/>
</dbReference>
<dbReference type="InterPro" id="IPR038770">
    <property type="entry name" value="Na+/solute_symporter_sf"/>
</dbReference>
<dbReference type="Pfam" id="PF03547">
    <property type="entry name" value="Mem_trans"/>
    <property type="match status" value="1"/>
</dbReference>
<gene>
    <name evidence="9" type="ORF">KME15_27280</name>
</gene>
<accession>A0A951QIH5</accession>
<keyword evidence="7 8" id="KW-0472">Membrane</keyword>
<dbReference type="GO" id="GO:0005886">
    <property type="term" value="C:plasma membrane"/>
    <property type="evidence" value="ECO:0007669"/>
    <property type="project" value="UniProtKB-SubCell"/>
</dbReference>
<evidence type="ECO:0000256" key="1">
    <source>
        <dbReference type="ARBA" id="ARBA00004651"/>
    </source>
</evidence>
<comment type="similarity">
    <text evidence="2">Belongs to the auxin efflux carrier (TC 2.A.69) family.</text>
</comment>